<protein>
    <recommendedName>
        <fullName evidence="2">Ribosome biogenesis protein BMS1/TSR1 C-terminal domain-containing protein</fullName>
    </recommendedName>
</protein>
<accession>A0A8J2X4K7</accession>
<dbReference type="InterPro" id="IPR007034">
    <property type="entry name" value="BMS1_TSR1_C"/>
</dbReference>
<dbReference type="OrthoDB" id="119302at2759"/>
<dbReference type="GO" id="GO:0000462">
    <property type="term" value="P:maturation of SSU-rRNA from tricistronic rRNA transcript (SSU-rRNA, 5.8S rRNA, LSU-rRNA)"/>
    <property type="evidence" value="ECO:0007669"/>
    <property type="project" value="TreeGrafter"/>
</dbReference>
<dbReference type="SMART" id="SM01362">
    <property type="entry name" value="DUF663"/>
    <property type="match status" value="1"/>
</dbReference>
<name>A0A8J2X4K7_9STRA</name>
<dbReference type="PANTHER" id="PTHR12858">
    <property type="entry name" value="RIBOSOME BIOGENESIS PROTEIN"/>
    <property type="match status" value="1"/>
</dbReference>
<dbReference type="AlphaFoldDB" id="A0A8J2X4K7"/>
<dbReference type="GO" id="GO:0030688">
    <property type="term" value="C:preribosome, small subunit precursor"/>
    <property type="evidence" value="ECO:0007669"/>
    <property type="project" value="TreeGrafter"/>
</dbReference>
<feature type="compositionally biased region" description="Acidic residues" evidence="1">
    <location>
        <begin position="330"/>
        <end position="342"/>
    </location>
</feature>
<sequence>MAGHHHRASSGLKQKNKSHKTTKSNRAQKRASGAGRVERAGPGRRAGAAAGAKEQRRRRAQQLKDQRQRSSRKPQATDAPLTCAVVPLAENAAIDVANALREDNIQVIETAHGDVRSALHAAAACDVVVCVLAPTKKSDMDTEEPETYSPEADDVLTALKSQGLPTIVGVASGNAPDAYRLDIARRFFKDEFGDAVPWCDGAANAPQAVRAAPSKLPRWRQTRCRIHVKNASSDGTLLDVEGWVRDAPLALNRLVHVRGVGAARITTCEVYATSDATTPSETLQGSCDEPLKSAATPDELMGEQNLENMEEEEVEQPRKLRSDYQAAWDGSDDDDDDNDGIDVEALNTSTREEEVEVKKPLTLQERYDEDGEFPDEVEVPAGCAARTRFARYRALRDVQASPFDAHEALPRQYGYVHTLRRFDAERKAALAEKGEVGVGAYVKMRLETVRACDASSLINDSAGVSSLLKHENRLTVLHFLVKRTTLGVGDTQPLPSKELVEVVCGHRRWRGRPIYSSHGPKSARALSSRFLRPGDHVVCSVLGPLTYAPAPVVLFRASGEACAIGSALTCDPDRIILKRCILSGVPLRTHKRKATVYKMFENPEDCAYFKPAQLVTKHGLTCHMTCPIGTHGHFKVALSRPMSQADTVLLKLYKRVYPKFEGADDTDVVVA</sequence>
<feature type="compositionally biased region" description="Basic residues" evidence="1">
    <location>
        <begin position="1"/>
        <end position="29"/>
    </location>
</feature>
<dbReference type="Proteomes" id="UP000789595">
    <property type="component" value="Unassembled WGS sequence"/>
</dbReference>
<keyword evidence="4" id="KW-1185">Reference proteome</keyword>
<reference evidence="3" key="1">
    <citation type="submission" date="2021-11" db="EMBL/GenBank/DDBJ databases">
        <authorList>
            <consortium name="Genoscope - CEA"/>
            <person name="William W."/>
        </authorList>
    </citation>
    <scope>NUCLEOTIDE SEQUENCE</scope>
</reference>
<feature type="region of interest" description="Disordered" evidence="1">
    <location>
        <begin position="1"/>
        <end position="78"/>
    </location>
</feature>
<dbReference type="GO" id="GO:0000479">
    <property type="term" value="P:endonucleolytic cleavage of tricistronic rRNA transcript (SSU-rRNA, 5.8S rRNA, LSU-rRNA)"/>
    <property type="evidence" value="ECO:0007669"/>
    <property type="project" value="TreeGrafter"/>
</dbReference>
<comment type="caution">
    <text evidence="3">The sequence shown here is derived from an EMBL/GenBank/DDBJ whole genome shotgun (WGS) entry which is preliminary data.</text>
</comment>
<dbReference type="GO" id="GO:0034511">
    <property type="term" value="F:U3 snoRNA binding"/>
    <property type="evidence" value="ECO:0007669"/>
    <property type="project" value="TreeGrafter"/>
</dbReference>
<gene>
    <name evidence="3" type="ORF">PECAL_4P16750</name>
</gene>
<proteinExistence type="predicted"/>
<evidence type="ECO:0000313" key="4">
    <source>
        <dbReference type="Proteomes" id="UP000789595"/>
    </source>
</evidence>
<dbReference type="EMBL" id="CAKKNE010000004">
    <property type="protein sequence ID" value="CAH0374396.1"/>
    <property type="molecule type" value="Genomic_DNA"/>
</dbReference>
<dbReference type="InterPro" id="IPR039761">
    <property type="entry name" value="Bms1/Tsr1"/>
</dbReference>
<evidence type="ECO:0000256" key="1">
    <source>
        <dbReference type="SAM" id="MobiDB-lite"/>
    </source>
</evidence>
<feature type="compositionally biased region" description="Low complexity" evidence="1">
    <location>
        <begin position="43"/>
        <end position="52"/>
    </location>
</feature>
<dbReference type="PANTHER" id="PTHR12858:SF1">
    <property type="entry name" value="PRE-RRNA-PROCESSING PROTEIN TSR1 HOMOLOG"/>
    <property type="match status" value="1"/>
</dbReference>
<feature type="region of interest" description="Disordered" evidence="1">
    <location>
        <begin position="326"/>
        <end position="356"/>
    </location>
</feature>
<dbReference type="Pfam" id="PF04950">
    <property type="entry name" value="RIBIOP_C"/>
    <property type="match status" value="1"/>
</dbReference>
<feature type="domain" description="Ribosome biogenesis protein BMS1/TSR1 C-terminal" evidence="2">
    <location>
        <begin position="376"/>
        <end position="656"/>
    </location>
</feature>
<evidence type="ECO:0000313" key="3">
    <source>
        <dbReference type="EMBL" id="CAH0374396.1"/>
    </source>
</evidence>
<dbReference type="GO" id="GO:0003924">
    <property type="term" value="F:GTPase activity"/>
    <property type="evidence" value="ECO:0007669"/>
    <property type="project" value="TreeGrafter"/>
</dbReference>
<dbReference type="GO" id="GO:0005525">
    <property type="term" value="F:GTP binding"/>
    <property type="evidence" value="ECO:0007669"/>
    <property type="project" value="TreeGrafter"/>
</dbReference>
<evidence type="ECO:0000259" key="2">
    <source>
        <dbReference type="SMART" id="SM01362"/>
    </source>
</evidence>
<organism evidence="3 4">
    <name type="scientific">Pelagomonas calceolata</name>
    <dbReference type="NCBI Taxonomy" id="35677"/>
    <lineage>
        <taxon>Eukaryota</taxon>
        <taxon>Sar</taxon>
        <taxon>Stramenopiles</taxon>
        <taxon>Ochrophyta</taxon>
        <taxon>Pelagophyceae</taxon>
        <taxon>Pelagomonadales</taxon>
        <taxon>Pelagomonadaceae</taxon>
        <taxon>Pelagomonas</taxon>
    </lineage>
</organism>